<evidence type="ECO:0000313" key="3">
    <source>
        <dbReference type="EMBL" id="TPX50445.1"/>
    </source>
</evidence>
<sequence>MSLIGGSLKLKGSGGVQKKSSKPSSSKPKIESADKEKRSSSDGDFSSLSPSSASSSTPAATSSATKPGGRIKTPAELKFEEIRKQRALEKAEKMALKSHKERVSEFNQKLESLSEHYDIPKVGPG</sequence>
<proteinExistence type="predicted"/>
<feature type="compositionally biased region" description="Low complexity" evidence="1">
    <location>
        <begin position="42"/>
        <end position="64"/>
    </location>
</feature>
<dbReference type="AlphaFoldDB" id="A0A507DGJ7"/>
<dbReference type="PANTHER" id="PTHR13282:SF6">
    <property type="entry name" value="PROTEIN FAM32A"/>
    <property type="match status" value="1"/>
</dbReference>
<protein>
    <recommendedName>
        <fullName evidence="6">DUF1754-domain-containing protein</fullName>
    </recommendedName>
</protein>
<dbReference type="EMBL" id="QEAN01000067">
    <property type="protein sequence ID" value="TPX50445.1"/>
    <property type="molecule type" value="Genomic_DNA"/>
</dbReference>
<dbReference type="GO" id="GO:0005730">
    <property type="term" value="C:nucleolus"/>
    <property type="evidence" value="ECO:0007669"/>
    <property type="project" value="TreeGrafter"/>
</dbReference>
<keyword evidence="4" id="KW-1185">Reference proteome</keyword>
<feature type="compositionally biased region" description="Basic and acidic residues" evidence="1">
    <location>
        <begin position="28"/>
        <end position="41"/>
    </location>
</feature>
<evidence type="ECO:0000313" key="4">
    <source>
        <dbReference type="Proteomes" id="UP000317494"/>
    </source>
</evidence>
<accession>A0A507DGJ7</accession>
<dbReference type="OrthoDB" id="205403at2759"/>
<feature type="region of interest" description="Disordered" evidence="1">
    <location>
        <begin position="1"/>
        <end position="80"/>
    </location>
</feature>
<feature type="compositionally biased region" description="Low complexity" evidence="1">
    <location>
        <begin position="1"/>
        <end position="27"/>
    </location>
</feature>
<evidence type="ECO:0008006" key="6">
    <source>
        <dbReference type="Google" id="ProtNLM"/>
    </source>
</evidence>
<evidence type="ECO:0000256" key="1">
    <source>
        <dbReference type="SAM" id="MobiDB-lite"/>
    </source>
</evidence>
<reference evidence="4 5" key="1">
    <citation type="journal article" date="2019" name="Sci. Rep.">
        <title>Comparative genomics of chytrid fungi reveal insights into the obligate biotrophic and pathogenic lifestyle of Synchytrium endobioticum.</title>
        <authorList>
            <person name="van de Vossenberg B.T.L.H."/>
            <person name="Warris S."/>
            <person name="Nguyen H.D.T."/>
            <person name="van Gent-Pelzer M.P.E."/>
            <person name="Joly D.L."/>
            <person name="van de Geest H.C."/>
            <person name="Bonants P.J.M."/>
            <person name="Smith D.S."/>
            <person name="Levesque C.A."/>
            <person name="van der Lee T.A.J."/>
        </authorList>
    </citation>
    <scope>NUCLEOTIDE SEQUENCE [LARGE SCALE GENOMIC DNA]</scope>
    <source>
        <strain evidence="2 5">LEV6574</strain>
        <strain evidence="3 4">MB42</strain>
    </source>
</reference>
<evidence type="ECO:0000313" key="2">
    <source>
        <dbReference type="EMBL" id="TPX50117.1"/>
    </source>
</evidence>
<dbReference type="Proteomes" id="UP000317494">
    <property type="component" value="Unassembled WGS sequence"/>
</dbReference>
<dbReference type="STRING" id="286115.A0A507DGJ7"/>
<organism evidence="3 4">
    <name type="scientific">Synchytrium endobioticum</name>
    <dbReference type="NCBI Taxonomy" id="286115"/>
    <lineage>
        <taxon>Eukaryota</taxon>
        <taxon>Fungi</taxon>
        <taxon>Fungi incertae sedis</taxon>
        <taxon>Chytridiomycota</taxon>
        <taxon>Chytridiomycota incertae sedis</taxon>
        <taxon>Chytridiomycetes</taxon>
        <taxon>Synchytriales</taxon>
        <taxon>Synchytriaceae</taxon>
        <taxon>Synchytrium</taxon>
    </lineage>
</organism>
<dbReference type="Proteomes" id="UP000320475">
    <property type="component" value="Unassembled WGS sequence"/>
</dbReference>
<dbReference type="EMBL" id="QEAM01000022">
    <property type="protein sequence ID" value="TPX50117.1"/>
    <property type="molecule type" value="Genomic_DNA"/>
</dbReference>
<comment type="caution">
    <text evidence="3">The sequence shown here is derived from an EMBL/GenBank/DDBJ whole genome shotgun (WGS) entry which is preliminary data.</text>
</comment>
<dbReference type="Pfam" id="PF08555">
    <property type="entry name" value="FAM32A"/>
    <property type="match status" value="1"/>
</dbReference>
<dbReference type="InterPro" id="IPR013865">
    <property type="entry name" value="FAM32A"/>
</dbReference>
<evidence type="ECO:0000313" key="5">
    <source>
        <dbReference type="Proteomes" id="UP000320475"/>
    </source>
</evidence>
<dbReference type="VEuPathDB" id="FungiDB:SeMB42_g02251"/>
<gene>
    <name evidence="2" type="ORF">SeLEV6574_g01062</name>
    <name evidence="3" type="ORF">SeMB42_g02251</name>
</gene>
<dbReference type="PANTHER" id="PTHR13282">
    <property type="entry name" value="PROTEIN FAM32A"/>
    <property type="match status" value="1"/>
</dbReference>
<name>A0A507DGJ7_9FUNG</name>